<dbReference type="InterPro" id="IPR035680">
    <property type="entry name" value="Clx_II_MBL"/>
</dbReference>
<dbReference type="InterPro" id="IPR036866">
    <property type="entry name" value="RibonucZ/Hydroxyglut_hydro"/>
</dbReference>
<dbReference type="Gene3D" id="3.60.15.10">
    <property type="entry name" value="Ribonuclease Z/Hydroxyacylglutathione hydrolase-like"/>
    <property type="match status" value="1"/>
</dbReference>
<dbReference type="EC" id="3.1.2.6" evidence="7"/>
<keyword evidence="6 7" id="KW-0862">Zinc</keyword>
<evidence type="ECO:0000259" key="8">
    <source>
        <dbReference type="SMART" id="SM00849"/>
    </source>
</evidence>
<dbReference type="InterPro" id="IPR001279">
    <property type="entry name" value="Metallo-B-lactamas"/>
</dbReference>
<comment type="subunit">
    <text evidence="7">Monomer.</text>
</comment>
<sequence length="266" mass="29534">MPDSHTVGMATVLHVPALEDNYIWLAIGPDTDRVVIVDPGDAEPVIEALEHHRLIPAAILCTHHHDDHIGGVDDLLDRYPLPVYGPATESIPHCRHPLRGGDHIELPDVSLQFDVLDVPGNTRGHIAYHGHGLLFCGDSLFSAGCARLVEGTPEQLFASLNRLGALPDETAVYCAHEYTAANLRFAAIVEPDNADIRRHQDVVRELRARHLPTLPSILGLEKRINPFLRTHLPSVRLAAEQHAGRKLETVLEVFTVIRRWKDDFRG</sequence>
<evidence type="ECO:0000256" key="3">
    <source>
        <dbReference type="ARBA" id="ARBA00006759"/>
    </source>
</evidence>
<dbReference type="GO" id="GO:0046872">
    <property type="term" value="F:metal ion binding"/>
    <property type="evidence" value="ECO:0007669"/>
    <property type="project" value="UniProtKB-KW"/>
</dbReference>
<evidence type="ECO:0000256" key="7">
    <source>
        <dbReference type="HAMAP-Rule" id="MF_01374"/>
    </source>
</evidence>
<comment type="caution">
    <text evidence="9">The sequence shown here is derived from an EMBL/GenBank/DDBJ whole genome shotgun (WGS) entry which is preliminary data.</text>
</comment>
<comment type="function">
    <text evidence="7">Thiolesterase that catalyzes the hydrolysis of S-D-lactoyl-glutathione to form glutathione and D-lactic acid.</text>
</comment>
<dbReference type="Proteomes" id="UP000178379">
    <property type="component" value="Unassembled WGS sequence"/>
</dbReference>
<dbReference type="PANTHER" id="PTHR43705:SF1">
    <property type="entry name" value="HYDROXYACYLGLUTATHIONE HYDROLASE GLOB"/>
    <property type="match status" value="1"/>
</dbReference>
<dbReference type="STRING" id="1817756.A2140_10450"/>
<dbReference type="HAMAP" id="MF_01374">
    <property type="entry name" value="Glyoxalase_2"/>
    <property type="match status" value="1"/>
</dbReference>
<feature type="binding site" evidence="7">
    <location>
        <position position="138"/>
    </location>
    <ligand>
        <name>Zn(2+)</name>
        <dbReference type="ChEBI" id="CHEBI:29105"/>
        <label>2</label>
    </ligand>
</feature>
<dbReference type="NCBIfam" id="TIGR03413">
    <property type="entry name" value="GSH_gloB"/>
    <property type="match status" value="1"/>
</dbReference>
<dbReference type="PANTHER" id="PTHR43705">
    <property type="entry name" value="HYDROXYACYLGLUTATHIONE HYDROLASE"/>
    <property type="match status" value="1"/>
</dbReference>
<dbReference type="SMART" id="SM00849">
    <property type="entry name" value="Lactamase_B"/>
    <property type="match status" value="1"/>
</dbReference>
<dbReference type="UniPathway" id="UPA00619">
    <property type="reaction ID" value="UER00676"/>
</dbReference>
<proteinExistence type="inferred from homology"/>
<feature type="binding site" evidence="7">
    <location>
        <position position="67"/>
    </location>
    <ligand>
        <name>Zn(2+)</name>
        <dbReference type="ChEBI" id="CHEBI:29105"/>
        <label>2</label>
    </ligand>
</feature>
<evidence type="ECO:0000256" key="2">
    <source>
        <dbReference type="ARBA" id="ARBA00004963"/>
    </source>
</evidence>
<comment type="similarity">
    <text evidence="3 7">Belongs to the metallo-beta-lactamase superfamily. Glyoxalase II family.</text>
</comment>
<dbReference type="InterPro" id="IPR017782">
    <property type="entry name" value="Hydroxyacylglutathione_Hdrlase"/>
</dbReference>
<evidence type="ECO:0000256" key="6">
    <source>
        <dbReference type="ARBA" id="ARBA00022833"/>
    </source>
</evidence>
<evidence type="ECO:0000313" key="9">
    <source>
        <dbReference type="EMBL" id="OGI38494.1"/>
    </source>
</evidence>
<evidence type="ECO:0000256" key="5">
    <source>
        <dbReference type="ARBA" id="ARBA00022801"/>
    </source>
</evidence>
<dbReference type="AlphaFoldDB" id="A0A1F6T038"/>
<reference evidence="9 10" key="1">
    <citation type="journal article" date="2016" name="Nat. Commun.">
        <title>Thousands of microbial genomes shed light on interconnected biogeochemical processes in an aquifer system.</title>
        <authorList>
            <person name="Anantharaman K."/>
            <person name="Brown C.T."/>
            <person name="Hug L.A."/>
            <person name="Sharon I."/>
            <person name="Castelle C.J."/>
            <person name="Probst A.J."/>
            <person name="Thomas B.C."/>
            <person name="Singh A."/>
            <person name="Wilkins M.J."/>
            <person name="Karaoz U."/>
            <person name="Brodie E.L."/>
            <person name="Williams K.H."/>
            <person name="Hubbard S.S."/>
            <person name="Banfield J.F."/>
        </authorList>
    </citation>
    <scope>NUCLEOTIDE SEQUENCE [LARGE SCALE GENOMIC DNA]</scope>
</reference>
<feature type="binding site" evidence="7">
    <location>
        <position position="68"/>
    </location>
    <ligand>
        <name>Zn(2+)</name>
        <dbReference type="ChEBI" id="CHEBI:29105"/>
        <label>2</label>
    </ligand>
</feature>
<dbReference type="EMBL" id="MFSQ01000122">
    <property type="protein sequence ID" value="OGI38494.1"/>
    <property type="molecule type" value="Genomic_DNA"/>
</dbReference>
<accession>A0A1F6T038</accession>
<feature type="binding site" evidence="7">
    <location>
        <position position="176"/>
    </location>
    <ligand>
        <name>Zn(2+)</name>
        <dbReference type="ChEBI" id="CHEBI:29105"/>
        <label>2</label>
    </ligand>
</feature>
<dbReference type="PIRSF" id="PIRSF005457">
    <property type="entry name" value="Glx"/>
    <property type="match status" value="1"/>
</dbReference>
<dbReference type="Pfam" id="PF16123">
    <property type="entry name" value="HAGH_C"/>
    <property type="match status" value="1"/>
</dbReference>
<gene>
    <name evidence="7" type="primary">gloB</name>
    <name evidence="9" type="ORF">A2140_10450</name>
</gene>
<keyword evidence="5 7" id="KW-0378">Hydrolase</keyword>
<dbReference type="SUPFAM" id="SSF56281">
    <property type="entry name" value="Metallo-hydrolase/oxidoreductase"/>
    <property type="match status" value="1"/>
</dbReference>
<organism evidence="9 10">
    <name type="scientific">Candidatus Muproteobacteria bacterium RBG_16_62_13</name>
    <dbReference type="NCBI Taxonomy" id="1817756"/>
    <lineage>
        <taxon>Bacteria</taxon>
        <taxon>Pseudomonadati</taxon>
        <taxon>Pseudomonadota</taxon>
        <taxon>Candidatus Muproteobacteria</taxon>
    </lineage>
</organism>
<dbReference type="Pfam" id="PF00753">
    <property type="entry name" value="Lactamase_B"/>
    <property type="match status" value="1"/>
</dbReference>
<comment type="pathway">
    <text evidence="2 7">Secondary metabolite metabolism; methylglyoxal degradation; (R)-lactate from methylglyoxal: step 2/2.</text>
</comment>
<dbReference type="InterPro" id="IPR032282">
    <property type="entry name" value="HAGH_C"/>
</dbReference>
<evidence type="ECO:0000313" key="10">
    <source>
        <dbReference type="Proteomes" id="UP000178379"/>
    </source>
</evidence>
<dbReference type="GO" id="GO:0019243">
    <property type="term" value="P:methylglyoxal catabolic process to D-lactate via S-lactoyl-glutathione"/>
    <property type="evidence" value="ECO:0007669"/>
    <property type="project" value="UniProtKB-UniRule"/>
</dbReference>
<comment type="caution">
    <text evidence="7">Lacks conserved residue(s) required for the propagation of feature annotation.</text>
</comment>
<dbReference type="CDD" id="cd07723">
    <property type="entry name" value="hydroxyacylglutathione_hydrolase_MBL-fold"/>
    <property type="match status" value="1"/>
</dbReference>
<protein>
    <recommendedName>
        <fullName evidence="7">Hydroxyacylglutathione hydrolase</fullName>
        <ecNumber evidence="7">3.1.2.6</ecNumber>
    </recommendedName>
    <alternativeName>
        <fullName evidence="7">Glyoxalase II</fullName>
        <shortName evidence="7">Glx II</shortName>
    </alternativeName>
</protein>
<dbReference type="GO" id="GO:0004416">
    <property type="term" value="F:hydroxyacylglutathione hydrolase activity"/>
    <property type="evidence" value="ECO:0007669"/>
    <property type="project" value="UniProtKB-UniRule"/>
</dbReference>
<comment type="cofactor">
    <cofactor evidence="7">
        <name>Zn(2+)</name>
        <dbReference type="ChEBI" id="CHEBI:29105"/>
    </cofactor>
    <text evidence="7">Binds 2 Zn(2+) ions per subunit.</text>
</comment>
<name>A0A1F6T038_9PROT</name>
<comment type="catalytic activity">
    <reaction evidence="1 7">
        <text>an S-(2-hydroxyacyl)glutathione + H2O = a 2-hydroxy carboxylate + glutathione + H(+)</text>
        <dbReference type="Rhea" id="RHEA:21864"/>
        <dbReference type="ChEBI" id="CHEBI:15377"/>
        <dbReference type="ChEBI" id="CHEBI:15378"/>
        <dbReference type="ChEBI" id="CHEBI:57925"/>
        <dbReference type="ChEBI" id="CHEBI:58896"/>
        <dbReference type="ChEBI" id="CHEBI:71261"/>
        <dbReference type="EC" id="3.1.2.6"/>
    </reaction>
</comment>
<keyword evidence="4 7" id="KW-0479">Metal-binding</keyword>
<dbReference type="InterPro" id="IPR050110">
    <property type="entry name" value="Glyoxalase_II_hydrolase"/>
</dbReference>
<evidence type="ECO:0000256" key="1">
    <source>
        <dbReference type="ARBA" id="ARBA00001623"/>
    </source>
</evidence>
<evidence type="ECO:0000256" key="4">
    <source>
        <dbReference type="ARBA" id="ARBA00022723"/>
    </source>
</evidence>
<feature type="domain" description="Metallo-beta-lactamase" evidence="8">
    <location>
        <begin position="20"/>
        <end position="176"/>
    </location>
</feature>